<dbReference type="HOGENOM" id="CLU_1885389_0_0_1"/>
<evidence type="ECO:0000313" key="3">
    <source>
        <dbReference type="Proteomes" id="UP000030641"/>
    </source>
</evidence>
<dbReference type="GeneID" id="25369173"/>
<evidence type="ECO:0000256" key="1">
    <source>
        <dbReference type="SAM" id="Phobius"/>
    </source>
</evidence>
<keyword evidence="1" id="KW-0472">Membrane</keyword>
<dbReference type="EMBL" id="KL584794">
    <property type="protein sequence ID" value="KEQ90326.1"/>
    <property type="molecule type" value="Genomic_DNA"/>
</dbReference>
<keyword evidence="1" id="KW-1133">Transmembrane helix</keyword>
<organism evidence="2 3">
    <name type="scientific">Aureobasidium subglaciale (strain EXF-2481)</name>
    <name type="common">Aureobasidium pullulans var. subglaciale</name>
    <dbReference type="NCBI Taxonomy" id="1043005"/>
    <lineage>
        <taxon>Eukaryota</taxon>
        <taxon>Fungi</taxon>
        <taxon>Dikarya</taxon>
        <taxon>Ascomycota</taxon>
        <taxon>Pezizomycotina</taxon>
        <taxon>Dothideomycetes</taxon>
        <taxon>Dothideomycetidae</taxon>
        <taxon>Dothideales</taxon>
        <taxon>Saccotheciaceae</taxon>
        <taxon>Aureobasidium</taxon>
    </lineage>
</organism>
<sequence>MTSKFLFYCAIESTSRCIVFFFFPLKRNIQKWWWEQNIGWRSRRLVANPTNLERRRQLARLFPTSATSLKLLRIDTTIDDVQSAYNSAKRECGMVLANFYDHKHKSRKRVSPFKLLFHKYMLLALTTILSLYTTF</sequence>
<proteinExistence type="predicted"/>
<evidence type="ECO:0000313" key="2">
    <source>
        <dbReference type="EMBL" id="KEQ90326.1"/>
    </source>
</evidence>
<dbReference type="Proteomes" id="UP000030641">
    <property type="component" value="Unassembled WGS sequence"/>
</dbReference>
<keyword evidence="1" id="KW-0812">Transmembrane</keyword>
<gene>
    <name evidence="2" type="ORF">AUEXF2481DRAFT_575858</name>
</gene>
<dbReference type="RefSeq" id="XP_013338812.1">
    <property type="nucleotide sequence ID" value="XM_013483358.1"/>
</dbReference>
<dbReference type="AlphaFoldDB" id="A0A074YTZ0"/>
<feature type="transmembrane region" description="Helical" evidence="1">
    <location>
        <begin position="115"/>
        <end position="133"/>
    </location>
</feature>
<name>A0A074YTZ0_AURSE</name>
<dbReference type="InParanoid" id="A0A074YTZ0"/>
<keyword evidence="3" id="KW-1185">Reference proteome</keyword>
<protein>
    <submittedName>
        <fullName evidence="2">Uncharacterized protein</fullName>
    </submittedName>
</protein>
<reference evidence="2 3" key="1">
    <citation type="journal article" date="2014" name="BMC Genomics">
        <title>Genome sequencing of four Aureobasidium pullulans varieties: biotechnological potential, stress tolerance, and description of new species.</title>
        <authorList>
            <person name="Gostin Ar C."/>
            <person name="Ohm R.A."/>
            <person name="Kogej T."/>
            <person name="Sonjak S."/>
            <person name="Turk M."/>
            <person name="Zajc J."/>
            <person name="Zalar P."/>
            <person name="Grube M."/>
            <person name="Sun H."/>
            <person name="Han J."/>
            <person name="Sharma A."/>
            <person name="Chiniquy J."/>
            <person name="Ngan C.Y."/>
            <person name="Lipzen A."/>
            <person name="Barry K."/>
            <person name="Grigoriev I.V."/>
            <person name="Gunde-Cimerman N."/>
        </authorList>
    </citation>
    <scope>NUCLEOTIDE SEQUENCE [LARGE SCALE GENOMIC DNA]</scope>
    <source>
        <strain evidence="2 3">EXF-2481</strain>
    </source>
</reference>
<accession>A0A074YTZ0</accession>